<dbReference type="eggNOG" id="ENOG502S1IP">
    <property type="taxonomic scope" value="Eukaryota"/>
</dbReference>
<dbReference type="Pfam" id="PF06127">
    <property type="entry name" value="Mpo1-like"/>
    <property type="match status" value="1"/>
</dbReference>
<name>A0A058Z8K8_FONAL</name>
<reference evidence="2" key="1">
    <citation type="submission" date="2013-04" db="EMBL/GenBank/DDBJ databases">
        <title>The Genome Sequence of Fonticula alba ATCC 38817.</title>
        <authorList>
            <consortium name="The Broad Institute Genomics Platform"/>
            <person name="Russ C."/>
            <person name="Cuomo C."/>
            <person name="Burger G."/>
            <person name="Gray M.W."/>
            <person name="Holland P.W.H."/>
            <person name="King N."/>
            <person name="Lang F.B.F."/>
            <person name="Roger A.J."/>
            <person name="Ruiz-Trillo I."/>
            <person name="Brown M."/>
            <person name="Walker B."/>
            <person name="Young S."/>
            <person name="Zeng Q."/>
            <person name="Gargeya S."/>
            <person name="Fitzgerald M."/>
            <person name="Haas B."/>
            <person name="Abouelleil A."/>
            <person name="Allen A.W."/>
            <person name="Alvarado L."/>
            <person name="Arachchi H.M."/>
            <person name="Berlin A.M."/>
            <person name="Chapman S.B."/>
            <person name="Gainer-Dewar J."/>
            <person name="Goldberg J."/>
            <person name="Griggs A."/>
            <person name="Gujja S."/>
            <person name="Hansen M."/>
            <person name="Howarth C."/>
            <person name="Imamovic A."/>
            <person name="Ireland A."/>
            <person name="Larimer J."/>
            <person name="McCowan C."/>
            <person name="Murphy C."/>
            <person name="Pearson M."/>
            <person name="Poon T.W."/>
            <person name="Priest M."/>
            <person name="Roberts A."/>
            <person name="Saif S."/>
            <person name="Shea T."/>
            <person name="Sisk P."/>
            <person name="Sykes S."/>
            <person name="Wortman J."/>
            <person name="Nusbaum C."/>
            <person name="Birren B."/>
        </authorList>
    </citation>
    <scope>NUCLEOTIDE SEQUENCE [LARGE SCALE GENOMIC DNA]</scope>
    <source>
        <strain evidence="2">ATCC 38817</strain>
    </source>
</reference>
<evidence type="ECO:0000313" key="3">
    <source>
        <dbReference type="Proteomes" id="UP000030693"/>
    </source>
</evidence>
<keyword evidence="1" id="KW-0812">Transmembrane</keyword>
<keyword evidence="1" id="KW-1133">Transmembrane helix</keyword>
<accession>A0A058Z8K8</accession>
<dbReference type="PANTHER" id="PTHR34205:SF2">
    <property type="entry name" value="DUF962 DOMAIN-CONTAINING PROTEIN"/>
    <property type="match status" value="1"/>
</dbReference>
<proteinExistence type="predicted"/>
<dbReference type="RefSeq" id="XP_009495468.1">
    <property type="nucleotide sequence ID" value="XM_009497193.1"/>
</dbReference>
<keyword evidence="1" id="KW-0472">Membrane</keyword>
<dbReference type="AlphaFoldDB" id="A0A058Z8K8"/>
<sequence>MSVEWYSAYHGEVTPGDRTNRRLHFAGTTAGLAALTAAVVLKNPLFILGGIITSYAFAWVGHFFFEKNKPATFKHPMWSLMGDFRMYWELLTGKIPL</sequence>
<dbReference type="PANTHER" id="PTHR34205">
    <property type="entry name" value="TRANSMEMBRANE PROTEIN"/>
    <property type="match status" value="1"/>
</dbReference>
<feature type="transmembrane region" description="Helical" evidence="1">
    <location>
        <begin position="47"/>
        <end position="65"/>
    </location>
</feature>
<dbReference type="OrthoDB" id="5511466at2759"/>
<gene>
    <name evidence="2" type="ORF">H696_03333</name>
</gene>
<protein>
    <recommendedName>
        <fullName evidence="4">DUF962 domain-containing protein</fullName>
    </recommendedName>
</protein>
<feature type="transmembrane region" description="Helical" evidence="1">
    <location>
        <begin position="23"/>
        <end position="41"/>
    </location>
</feature>
<evidence type="ECO:0000256" key="1">
    <source>
        <dbReference type="SAM" id="Phobius"/>
    </source>
</evidence>
<organism evidence="2">
    <name type="scientific">Fonticula alba</name>
    <name type="common">Slime mold</name>
    <dbReference type="NCBI Taxonomy" id="691883"/>
    <lineage>
        <taxon>Eukaryota</taxon>
        <taxon>Rotosphaerida</taxon>
        <taxon>Fonticulaceae</taxon>
        <taxon>Fonticula</taxon>
    </lineage>
</organism>
<dbReference type="EMBL" id="KB932205">
    <property type="protein sequence ID" value="KCV69862.1"/>
    <property type="molecule type" value="Genomic_DNA"/>
</dbReference>
<evidence type="ECO:0008006" key="4">
    <source>
        <dbReference type="Google" id="ProtNLM"/>
    </source>
</evidence>
<keyword evidence="3" id="KW-1185">Reference proteome</keyword>
<dbReference type="Proteomes" id="UP000030693">
    <property type="component" value="Unassembled WGS sequence"/>
</dbReference>
<evidence type="ECO:0000313" key="2">
    <source>
        <dbReference type="EMBL" id="KCV69862.1"/>
    </source>
</evidence>
<dbReference type="GeneID" id="20528058"/>
<dbReference type="InterPro" id="IPR009305">
    <property type="entry name" value="Mpo1-like"/>
</dbReference>